<dbReference type="GO" id="GO:0000160">
    <property type="term" value="P:phosphorelay signal transduction system"/>
    <property type="evidence" value="ECO:0007669"/>
    <property type="project" value="UniProtKB-KW"/>
</dbReference>
<keyword evidence="5" id="KW-1185">Reference proteome</keyword>
<dbReference type="EMBL" id="FOYO01000001">
    <property type="protein sequence ID" value="SFR32676.1"/>
    <property type="molecule type" value="Genomic_DNA"/>
</dbReference>
<proteinExistence type="predicted"/>
<dbReference type="SUPFAM" id="SSF47226">
    <property type="entry name" value="Histidine-containing phosphotransfer domain, HPT domain"/>
    <property type="match status" value="1"/>
</dbReference>
<dbReference type="Proteomes" id="UP000199658">
    <property type="component" value="Unassembled WGS sequence"/>
</dbReference>
<evidence type="ECO:0000256" key="1">
    <source>
        <dbReference type="ARBA" id="ARBA00023012"/>
    </source>
</evidence>
<organism evidence="4 5">
    <name type="scientific">Litoreibacter janthinus</name>
    <dbReference type="NCBI Taxonomy" id="670154"/>
    <lineage>
        <taxon>Bacteria</taxon>
        <taxon>Pseudomonadati</taxon>
        <taxon>Pseudomonadota</taxon>
        <taxon>Alphaproteobacteria</taxon>
        <taxon>Rhodobacterales</taxon>
        <taxon>Roseobacteraceae</taxon>
        <taxon>Litoreibacter</taxon>
    </lineage>
</organism>
<keyword evidence="1" id="KW-0902">Two-component regulatory system</keyword>
<dbReference type="InterPro" id="IPR036641">
    <property type="entry name" value="HPT_dom_sf"/>
</dbReference>
<protein>
    <submittedName>
        <fullName evidence="4">Hpt domain-containing protein</fullName>
    </submittedName>
</protein>
<name>A0A1I6FRZ4_9RHOB</name>
<evidence type="ECO:0000256" key="2">
    <source>
        <dbReference type="PROSITE-ProRule" id="PRU00110"/>
    </source>
</evidence>
<gene>
    <name evidence="4" type="ORF">SAMN04488002_0179</name>
</gene>
<keyword evidence="2" id="KW-0597">Phosphoprotein</keyword>
<evidence type="ECO:0000313" key="4">
    <source>
        <dbReference type="EMBL" id="SFR32676.1"/>
    </source>
</evidence>
<evidence type="ECO:0000313" key="5">
    <source>
        <dbReference type="Proteomes" id="UP000199658"/>
    </source>
</evidence>
<dbReference type="Pfam" id="PF01627">
    <property type="entry name" value="Hpt"/>
    <property type="match status" value="1"/>
</dbReference>
<dbReference type="Gene3D" id="1.20.120.160">
    <property type="entry name" value="HPT domain"/>
    <property type="match status" value="1"/>
</dbReference>
<dbReference type="PROSITE" id="PS50894">
    <property type="entry name" value="HPT"/>
    <property type="match status" value="1"/>
</dbReference>
<reference evidence="5" key="1">
    <citation type="submission" date="2016-10" db="EMBL/GenBank/DDBJ databases">
        <authorList>
            <person name="Varghese N."/>
            <person name="Submissions S."/>
        </authorList>
    </citation>
    <scope>NUCLEOTIDE SEQUENCE [LARGE SCALE GENOMIC DNA]</scope>
    <source>
        <strain evidence="5">DSM 26921</strain>
    </source>
</reference>
<accession>A0A1I6FRZ4</accession>
<dbReference type="OrthoDB" id="7876199at2"/>
<sequence>MQQSVVESGLSHIRLRFLALLDERLDKLELEIDGIALPQRRARALASIQAEAHKIAGTAAVIGFSELGQIAALVDHSIASFCAENCNENSIKKIQGQVDELIEAGVKVVQAHSAG</sequence>
<dbReference type="InterPro" id="IPR008207">
    <property type="entry name" value="Sig_transdc_His_kin_Hpt_dom"/>
</dbReference>
<dbReference type="AlphaFoldDB" id="A0A1I6FRZ4"/>
<evidence type="ECO:0000259" key="3">
    <source>
        <dbReference type="PROSITE" id="PS50894"/>
    </source>
</evidence>
<feature type="modified residue" description="Phosphohistidine" evidence="2">
    <location>
        <position position="53"/>
    </location>
</feature>
<dbReference type="GO" id="GO:0004672">
    <property type="term" value="F:protein kinase activity"/>
    <property type="evidence" value="ECO:0007669"/>
    <property type="project" value="UniProtKB-ARBA"/>
</dbReference>
<feature type="domain" description="HPt" evidence="3">
    <location>
        <begin position="6"/>
        <end position="112"/>
    </location>
</feature>